<sequence>MSDAPTPAHLRATPAIDADHPDVQAFAREHAQGANERERAVALTHAVRDGFRYDPYRIDLSPTGMRASTVLANGYGWCVPKAALLAAVARAAGIPARLGFADVRNHLSTERMRETMKTDLFIWHGYTELWIDGAWRKATPAFNLSLCEKFGLHPLDFDGVHDSIYHPFDKAGNRHMEYVNERGAFDDLPLAQIVADFHTTYPGWMPGAELHSRLEQADFLADVARETAPGADRWRPGTTARP</sequence>
<dbReference type="SMART" id="SM00460">
    <property type="entry name" value="TGc"/>
    <property type="match status" value="1"/>
</dbReference>
<evidence type="ECO:0000313" key="3">
    <source>
        <dbReference type="Proteomes" id="UP000589716"/>
    </source>
</evidence>
<dbReference type="InterPro" id="IPR038765">
    <property type="entry name" value="Papain-like_cys_pep_sf"/>
</dbReference>
<dbReference type="SUPFAM" id="SSF54001">
    <property type="entry name" value="Cysteine proteinases"/>
    <property type="match status" value="1"/>
</dbReference>
<protein>
    <submittedName>
        <fullName evidence="2">Transglutaminase family protein</fullName>
    </submittedName>
</protein>
<dbReference type="RefSeq" id="WP_180550423.1">
    <property type="nucleotide sequence ID" value="NZ_JACCKX010000001.1"/>
</dbReference>
<reference evidence="2 3" key="1">
    <citation type="submission" date="2020-07" db="EMBL/GenBank/DDBJ databases">
        <authorList>
            <person name="Maaloum M."/>
        </authorList>
    </citation>
    <scope>NUCLEOTIDE SEQUENCE [LARGE SCALE GENOMIC DNA]</scope>
    <source>
        <strain evidence="2 3">GCS-AN-3</strain>
    </source>
</reference>
<name>A0A853IYE5_9BURK</name>
<gene>
    <name evidence="2" type="ORF">H0I39_10335</name>
</gene>
<evidence type="ECO:0000313" key="2">
    <source>
        <dbReference type="EMBL" id="NZA02049.1"/>
    </source>
</evidence>
<proteinExistence type="predicted"/>
<dbReference type="EMBL" id="JACCKX010000001">
    <property type="protein sequence ID" value="NZA02049.1"/>
    <property type="molecule type" value="Genomic_DNA"/>
</dbReference>
<dbReference type="PANTHER" id="PTHR33490">
    <property type="entry name" value="BLR5614 PROTEIN-RELATED"/>
    <property type="match status" value="1"/>
</dbReference>
<organism evidence="2 3">
    <name type="scientific">Ottowia beijingensis</name>
    <dbReference type="NCBI Taxonomy" id="1207057"/>
    <lineage>
        <taxon>Bacteria</taxon>
        <taxon>Pseudomonadati</taxon>
        <taxon>Pseudomonadota</taxon>
        <taxon>Betaproteobacteria</taxon>
        <taxon>Burkholderiales</taxon>
        <taxon>Comamonadaceae</taxon>
        <taxon>Ottowia</taxon>
    </lineage>
</organism>
<dbReference type="PANTHER" id="PTHR33490:SF3">
    <property type="entry name" value="CONSERVED INTEGRAL MEMBRANE PROTEIN"/>
    <property type="match status" value="1"/>
</dbReference>
<evidence type="ECO:0000259" key="1">
    <source>
        <dbReference type="SMART" id="SM00460"/>
    </source>
</evidence>
<dbReference type="Pfam" id="PF01841">
    <property type="entry name" value="Transglut_core"/>
    <property type="match status" value="1"/>
</dbReference>
<dbReference type="AlphaFoldDB" id="A0A853IYE5"/>
<dbReference type="Proteomes" id="UP000589716">
    <property type="component" value="Unassembled WGS sequence"/>
</dbReference>
<dbReference type="Gene3D" id="3.10.620.30">
    <property type="match status" value="1"/>
</dbReference>
<feature type="domain" description="Transglutaminase-like" evidence="1">
    <location>
        <begin position="70"/>
        <end position="142"/>
    </location>
</feature>
<accession>A0A853IYE5</accession>
<dbReference type="InterPro" id="IPR002931">
    <property type="entry name" value="Transglutaminase-like"/>
</dbReference>
<comment type="caution">
    <text evidence="2">The sequence shown here is derived from an EMBL/GenBank/DDBJ whole genome shotgun (WGS) entry which is preliminary data.</text>
</comment>
<keyword evidence="3" id="KW-1185">Reference proteome</keyword>